<dbReference type="PANTHER" id="PTHR10302:SF0">
    <property type="entry name" value="SINGLE-STRANDED DNA-BINDING PROTEIN, MITOCHONDRIAL"/>
    <property type="match status" value="1"/>
</dbReference>
<dbReference type="GO" id="GO:0009295">
    <property type="term" value="C:nucleoid"/>
    <property type="evidence" value="ECO:0007669"/>
    <property type="project" value="TreeGrafter"/>
</dbReference>
<evidence type="ECO:0000256" key="1">
    <source>
        <dbReference type="ARBA" id="ARBA00023125"/>
    </source>
</evidence>
<dbReference type="PROSITE" id="PS50935">
    <property type="entry name" value="SSB"/>
    <property type="match status" value="1"/>
</dbReference>
<keyword evidence="1 2" id="KW-0238">DNA-binding</keyword>
<accession>A0A0M2GYF5</accession>
<evidence type="ECO:0000256" key="3">
    <source>
        <dbReference type="RuleBase" id="RU000524"/>
    </source>
</evidence>
<dbReference type="Pfam" id="PF00436">
    <property type="entry name" value="SSB"/>
    <property type="match status" value="1"/>
</dbReference>
<keyword evidence="6" id="KW-1185">Reference proteome</keyword>
<organism evidence="5 6">
    <name type="scientific">Microbacterium terrae</name>
    <dbReference type="NCBI Taxonomy" id="69369"/>
    <lineage>
        <taxon>Bacteria</taxon>
        <taxon>Bacillati</taxon>
        <taxon>Actinomycetota</taxon>
        <taxon>Actinomycetes</taxon>
        <taxon>Micrococcales</taxon>
        <taxon>Microbacteriaceae</taxon>
        <taxon>Microbacterium</taxon>
    </lineage>
</organism>
<proteinExistence type="predicted"/>
<reference evidence="5 6" key="1">
    <citation type="submission" date="2015-02" db="EMBL/GenBank/DDBJ databases">
        <title>Draft genome sequences of ten Microbacterium spp. with emphasis on heavy metal contaminated environments.</title>
        <authorList>
            <person name="Corretto E."/>
        </authorList>
    </citation>
    <scope>NUCLEOTIDE SEQUENCE [LARGE SCALE GENOMIC DNA]</scope>
    <source>
        <strain evidence="5 6">DSM 12510</strain>
    </source>
</reference>
<dbReference type="Proteomes" id="UP000033956">
    <property type="component" value="Unassembled WGS sequence"/>
</dbReference>
<comment type="caution">
    <text evidence="5">The sequence shown here is derived from an EMBL/GenBank/DDBJ whole genome shotgun (WGS) entry which is preliminary data.</text>
</comment>
<dbReference type="GO" id="GO:0006260">
    <property type="term" value="P:DNA replication"/>
    <property type="evidence" value="ECO:0007669"/>
    <property type="project" value="InterPro"/>
</dbReference>
<dbReference type="Gene3D" id="2.40.50.140">
    <property type="entry name" value="Nucleic acid-binding proteins"/>
    <property type="match status" value="1"/>
</dbReference>
<feature type="region of interest" description="Disordered" evidence="4">
    <location>
        <begin position="160"/>
        <end position="198"/>
    </location>
</feature>
<feature type="compositionally biased region" description="Acidic residues" evidence="4">
    <location>
        <begin position="162"/>
        <end position="173"/>
    </location>
</feature>
<gene>
    <name evidence="5" type="primary">ssb1</name>
    <name evidence="5" type="ORF">RS81_02269</name>
</gene>
<evidence type="ECO:0000256" key="4">
    <source>
        <dbReference type="SAM" id="MobiDB-lite"/>
    </source>
</evidence>
<dbReference type="STRING" id="92835.RS81_02269"/>
<dbReference type="InterPro" id="IPR000424">
    <property type="entry name" value="Primosome_PriB/ssb"/>
</dbReference>
<feature type="compositionally biased region" description="Polar residues" evidence="4">
    <location>
        <begin position="183"/>
        <end position="198"/>
    </location>
</feature>
<dbReference type="NCBIfam" id="TIGR00621">
    <property type="entry name" value="ssb"/>
    <property type="match status" value="1"/>
</dbReference>
<dbReference type="OrthoDB" id="4427276at2"/>
<dbReference type="EMBL" id="JYIZ01000053">
    <property type="protein sequence ID" value="KJL38862.1"/>
    <property type="molecule type" value="Genomic_DNA"/>
</dbReference>
<dbReference type="PATRIC" id="fig|92835.4.peg.2305"/>
<sequence length="198" mass="20788">MSDMITITGNVATEPEQKRLPNGVALTTFRLASGRRRLDRETGAWVDSGTNWYRVSVFRRLGDHAFASLRKGERVLVLGRLKVREWDNGVKSGTDVEIEADALGHDLLFGTSSFSKTANAGSSGERGESEWAAPGVEAAQGIDDDPASWSVAALGAAAADDGIADGDDGEADADSPTGRDSVMASSGSIGSVLQDTPF</sequence>
<dbReference type="AlphaFoldDB" id="A0A0M2GYF5"/>
<dbReference type="InterPro" id="IPR012340">
    <property type="entry name" value="NA-bd_OB-fold"/>
</dbReference>
<evidence type="ECO:0000313" key="6">
    <source>
        <dbReference type="Proteomes" id="UP000033956"/>
    </source>
</evidence>
<name>A0A0M2GYF5_9MICO</name>
<protein>
    <recommendedName>
        <fullName evidence="3">Single-stranded DNA-binding protein</fullName>
    </recommendedName>
</protein>
<dbReference type="RefSeq" id="WP_045276205.1">
    <property type="nucleotide sequence ID" value="NZ_BAAAUP010000011.1"/>
</dbReference>
<evidence type="ECO:0000313" key="5">
    <source>
        <dbReference type="EMBL" id="KJL38862.1"/>
    </source>
</evidence>
<dbReference type="InterPro" id="IPR011344">
    <property type="entry name" value="ssDNA-bd"/>
</dbReference>
<dbReference type="PANTHER" id="PTHR10302">
    <property type="entry name" value="SINGLE-STRANDED DNA-BINDING PROTEIN"/>
    <property type="match status" value="1"/>
</dbReference>
<dbReference type="CDD" id="cd04496">
    <property type="entry name" value="SSB_OBF"/>
    <property type="match status" value="1"/>
</dbReference>
<dbReference type="GO" id="GO:0003697">
    <property type="term" value="F:single-stranded DNA binding"/>
    <property type="evidence" value="ECO:0007669"/>
    <property type="project" value="InterPro"/>
</dbReference>
<evidence type="ECO:0000256" key="2">
    <source>
        <dbReference type="PROSITE-ProRule" id="PRU00252"/>
    </source>
</evidence>
<dbReference type="SUPFAM" id="SSF50249">
    <property type="entry name" value="Nucleic acid-binding proteins"/>
    <property type="match status" value="1"/>
</dbReference>